<dbReference type="PANTHER" id="PTHR20371">
    <property type="entry name" value="ENOLASE-PHOSPHATASE E1"/>
    <property type="match status" value="1"/>
</dbReference>
<comment type="caution">
    <text evidence="2">The sequence shown here is derived from an EMBL/GenBank/DDBJ whole genome shotgun (WGS) entry which is preliminary data.</text>
</comment>
<feature type="region of interest" description="Disordered" evidence="1">
    <location>
        <begin position="257"/>
        <end position="365"/>
    </location>
</feature>
<evidence type="ECO:0000313" key="2">
    <source>
        <dbReference type="EMBL" id="KAJ6219865.1"/>
    </source>
</evidence>
<organism evidence="2 3">
    <name type="scientific">Blomia tropicalis</name>
    <name type="common">Mite</name>
    <dbReference type="NCBI Taxonomy" id="40697"/>
    <lineage>
        <taxon>Eukaryota</taxon>
        <taxon>Metazoa</taxon>
        <taxon>Ecdysozoa</taxon>
        <taxon>Arthropoda</taxon>
        <taxon>Chelicerata</taxon>
        <taxon>Arachnida</taxon>
        <taxon>Acari</taxon>
        <taxon>Acariformes</taxon>
        <taxon>Sarcoptiformes</taxon>
        <taxon>Astigmata</taxon>
        <taxon>Glycyphagoidea</taxon>
        <taxon>Echimyopodidae</taxon>
        <taxon>Blomia</taxon>
    </lineage>
</organism>
<dbReference type="PANTHER" id="PTHR20371:SF1">
    <property type="entry name" value="ENOLASE-PHOSPHATASE E1"/>
    <property type="match status" value="1"/>
</dbReference>
<feature type="compositionally biased region" description="Low complexity" evidence="1">
    <location>
        <begin position="313"/>
        <end position="324"/>
    </location>
</feature>
<dbReference type="EMBL" id="JAPWDV010000002">
    <property type="protein sequence ID" value="KAJ6219865.1"/>
    <property type="molecule type" value="Genomic_DNA"/>
</dbReference>
<evidence type="ECO:0000313" key="3">
    <source>
        <dbReference type="Proteomes" id="UP001142055"/>
    </source>
</evidence>
<accession>A0A9Q0RMU7</accession>
<dbReference type="GO" id="GO:0043874">
    <property type="term" value="F:acireductone synthase activity"/>
    <property type="evidence" value="ECO:0007669"/>
    <property type="project" value="TreeGrafter"/>
</dbReference>
<dbReference type="AlphaFoldDB" id="A0A9Q0RMU7"/>
<feature type="compositionally biased region" description="Polar residues" evidence="1">
    <location>
        <begin position="290"/>
        <end position="306"/>
    </location>
</feature>
<dbReference type="InterPro" id="IPR023214">
    <property type="entry name" value="HAD_sf"/>
</dbReference>
<gene>
    <name evidence="2" type="ORF">RDWZM_005677</name>
</gene>
<name>A0A9Q0RMU7_BLOTA</name>
<feature type="compositionally biased region" description="Basic and acidic residues" evidence="1">
    <location>
        <begin position="342"/>
        <end position="365"/>
    </location>
</feature>
<feature type="compositionally biased region" description="Basic residues" evidence="1">
    <location>
        <begin position="271"/>
        <end position="280"/>
    </location>
</feature>
<dbReference type="Proteomes" id="UP001142055">
    <property type="component" value="Chromosome 2"/>
</dbReference>
<evidence type="ECO:0000256" key="1">
    <source>
        <dbReference type="SAM" id="MobiDB-lite"/>
    </source>
</evidence>
<sequence>MTSQLYQVLCERPEVILYRFVDVFVTGGRLKFNYVTMTSENLPNFLKEFWGEPELMQLVDDVRELSYDEHETNWRVFKACQNAEAIQGSLCLYMNWRMKRSQQAFLGNRTDSPDHRLIKWVTIYALAIGNGSITVHEPYANAVKERSRDGVRQFVLSRMLQSTIDYDRRLLSFTTQGDLSKYIDGYFYVGLSPDETMSYTMISKLLSVETNQIMLVTTKLGECEAATKAGCMVIQVKRPQTPKDRTYQRVKDMSCISLKPKNTPKVDRTKSGSRLKKSRSLNKVDPQRGVSLQSMKATQSSGQLVSGKNGPLTKTSPKKNNSSKTKVESHNNPTPSGSNKNNNEKNQLKENRKNTSKLDQRKISK</sequence>
<dbReference type="SUPFAM" id="SSF56784">
    <property type="entry name" value="HAD-like"/>
    <property type="match status" value="1"/>
</dbReference>
<keyword evidence="3" id="KW-1185">Reference proteome</keyword>
<dbReference type="GO" id="GO:0019509">
    <property type="term" value="P:L-methionine salvage from methylthioadenosine"/>
    <property type="evidence" value="ECO:0007669"/>
    <property type="project" value="TreeGrafter"/>
</dbReference>
<dbReference type="Gene3D" id="3.40.50.1000">
    <property type="entry name" value="HAD superfamily/HAD-like"/>
    <property type="match status" value="1"/>
</dbReference>
<proteinExistence type="predicted"/>
<reference evidence="2" key="1">
    <citation type="submission" date="2022-12" db="EMBL/GenBank/DDBJ databases">
        <title>Genome assemblies of Blomia tropicalis.</title>
        <authorList>
            <person name="Cui Y."/>
        </authorList>
    </citation>
    <scope>NUCLEOTIDE SEQUENCE</scope>
    <source>
        <tissue evidence="2">Adult mites</tissue>
    </source>
</reference>
<dbReference type="InterPro" id="IPR036412">
    <property type="entry name" value="HAD-like_sf"/>
</dbReference>
<protein>
    <submittedName>
        <fullName evidence="2">Uncharacterized protein</fullName>
    </submittedName>
</protein>